<protein>
    <submittedName>
        <fullName evidence="1">DHFS-FPGS homolog B</fullName>
    </submittedName>
</protein>
<evidence type="ECO:0000313" key="1">
    <source>
        <dbReference type="EMBL" id="GER24582.1"/>
    </source>
</evidence>
<reference evidence="2" key="1">
    <citation type="journal article" date="2019" name="Curr. Biol.">
        <title>Genome Sequence of Striga asiatica Provides Insight into the Evolution of Plant Parasitism.</title>
        <authorList>
            <person name="Yoshida S."/>
            <person name="Kim S."/>
            <person name="Wafula E.K."/>
            <person name="Tanskanen J."/>
            <person name="Kim Y.M."/>
            <person name="Honaas L."/>
            <person name="Yang Z."/>
            <person name="Spallek T."/>
            <person name="Conn C.E."/>
            <person name="Ichihashi Y."/>
            <person name="Cheong K."/>
            <person name="Cui S."/>
            <person name="Der J.P."/>
            <person name="Gundlach H."/>
            <person name="Jiao Y."/>
            <person name="Hori C."/>
            <person name="Ishida J.K."/>
            <person name="Kasahara H."/>
            <person name="Kiba T."/>
            <person name="Kim M.S."/>
            <person name="Koo N."/>
            <person name="Laohavisit A."/>
            <person name="Lee Y.H."/>
            <person name="Lumba S."/>
            <person name="McCourt P."/>
            <person name="Mortimer J.C."/>
            <person name="Mutuku J.M."/>
            <person name="Nomura T."/>
            <person name="Sasaki-Sekimoto Y."/>
            <person name="Seto Y."/>
            <person name="Wang Y."/>
            <person name="Wakatake T."/>
            <person name="Sakakibara H."/>
            <person name="Demura T."/>
            <person name="Yamaguchi S."/>
            <person name="Yoneyama K."/>
            <person name="Manabe R.I."/>
            <person name="Nelson D.C."/>
            <person name="Schulman A.H."/>
            <person name="Timko M.P."/>
            <person name="dePamphilis C.W."/>
            <person name="Choi D."/>
            <person name="Shirasu K."/>
        </authorList>
    </citation>
    <scope>NUCLEOTIDE SEQUENCE [LARGE SCALE GENOMIC DNA]</scope>
    <source>
        <strain evidence="2">cv. UVA1</strain>
    </source>
</reference>
<keyword evidence="2" id="KW-1185">Reference proteome</keyword>
<organism evidence="1 2">
    <name type="scientific">Striga asiatica</name>
    <name type="common">Asiatic witchweed</name>
    <name type="synonym">Buchnera asiatica</name>
    <dbReference type="NCBI Taxonomy" id="4170"/>
    <lineage>
        <taxon>Eukaryota</taxon>
        <taxon>Viridiplantae</taxon>
        <taxon>Streptophyta</taxon>
        <taxon>Embryophyta</taxon>
        <taxon>Tracheophyta</taxon>
        <taxon>Spermatophyta</taxon>
        <taxon>Magnoliopsida</taxon>
        <taxon>eudicotyledons</taxon>
        <taxon>Gunneridae</taxon>
        <taxon>Pentapetalae</taxon>
        <taxon>asterids</taxon>
        <taxon>lamiids</taxon>
        <taxon>Lamiales</taxon>
        <taxon>Orobanchaceae</taxon>
        <taxon>Buchnereae</taxon>
        <taxon>Striga</taxon>
    </lineage>
</organism>
<accession>A0A5A7NVT0</accession>
<name>A0A5A7NVT0_STRAF</name>
<sequence length="115" mass="12430">MKLFGALPFAELSRNCGCLDDLYAVATDPVSGSHLSVHLLDSTVQSRVTILLVHVVVARSALNCSKNNNYTSRLVDSLSRNITESNFIHKLIASTKESGSTCTNCSASQNTKQQD</sequence>
<dbReference type="Proteomes" id="UP000325081">
    <property type="component" value="Unassembled WGS sequence"/>
</dbReference>
<dbReference type="EMBL" id="BKCP01000001">
    <property type="protein sequence ID" value="GER24582.1"/>
    <property type="molecule type" value="Genomic_DNA"/>
</dbReference>
<dbReference type="AlphaFoldDB" id="A0A5A7NVT0"/>
<proteinExistence type="predicted"/>
<gene>
    <name evidence="1" type="ORF">STAS_00121</name>
</gene>
<comment type="caution">
    <text evidence="1">The sequence shown here is derived from an EMBL/GenBank/DDBJ whole genome shotgun (WGS) entry which is preliminary data.</text>
</comment>
<evidence type="ECO:0000313" key="2">
    <source>
        <dbReference type="Proteomes" id="UP000325081"/>
    </source>
</evidence>